<evidence type="ECO:0000256" key="1">
    <source>
        <dbReference type="ARBA" id="ARBA00010211"/>
    </source>
</evidence>
<organism evidence="4 5">
    <name type="scientific">Roseimaritima ulvae</name>
    <dbReference type="NCBI Taxonomy" id="980254"/>
    <lineage>
        <taxon>Bacteria</taxon>
        <taxon>Pseudomonadati</taxon>
        <taxon>Planctomycetota</taxon>
        <taxon>Planctomycetia</taxon>
        <taxon>Pirellulales</taxon>
        <taxon>Pirellulaceae</taxon>
        <taxon>Roseimaritima</taxon>
    </lineage>
</organism>
<feature type="domain" description="Fumarylacetoacetase-like C-terminal" evidence="3">
    <location>
        <begin position="75"/>
        <end position="280"/>
    </location>
</feature>
<protein>
    <submittedName>
        <fullName evidence="4">Ureidoglycolate lyase</fullName>
        <ecNumber evidence="4">4.3.2.3</ecNumber>
    </submittedName>
</protein>
<evidence type="ECO:0000313" key="4">
    <source>
        <dbReference type="EMBL" id="QEG38573.1"/>
    </source>
</evidence>
<dbReference type="InterPro" id="IPR011234">
    <property type="entry name" value="Fumarylacetoacetase-like_C"/>
</dbReference>
<dbReference type="GO" id="GO:0050385">
    <property type="term" value="F:ureidoglycolate lyase activity"/>
    <property type="evidence" value="ECO:0007669"/>
    <property type="project" value="UniProtKB-EC"/>
</dbReference>
<dbReference type="InterPro" id="IPR036663">
    <property type="entry name" value="Fumarylacetoacetase_C_sf"/>
</dbReference>
<dbReference type="EC" id="4.3.2.3" evidence="4"/>
<dbReference type="KEGG" id="rul:UC8_05300"/>
<keyword evidence="4" id="KW-0456">Lyase</keyword>
<dbReference type="PANTHER" id="PTHR42796:SF4">
    <property type="entry name" value="FUMARYLACETOACETATE HYDROLASE DOMAIN-CONTAINING PROTEIN 2A"/>
    <property type="match status" value="1"/>
</dbReference>
<comment type="similarity">
    <text evidence="1">Belongs to the FAH family.</text>
</comment>
<dbReference type="FunFam" id="3.90.850.10:FF:000002">
    <property type="entry name" value="2-hydroxyhepta-2,4-diene-1,7-dioate isomerase"/>
    <property type="match status" value="1"/>
</dbReference>
<keyword evidence="2" id="KW-0479">Metal-binding</keyword>
<dbReference type="Pfam" id="PF01557">
    <property type="entry name" value="FAA_hydrolase"/>
    <property type="match status" value="1"/>
</dbReference>
<gene>
    <name evidence="4" type="ORF">UC8_05300</name>
</gene>
<reference evidence="4 5" key="1">
    <citation type="submission" date="2019-08" db="EMBL/GenBank/DDBJ databases">
        <title>Deep-cultivation of Planctomycetes and their phenomic and genomic characterization uncovers novel biology.</title>
        <authorList>
            <person name="Wiegand S."/>
            <person name="Jogler M."/>
            <person name="Boedeker C."/>
            <person name="Pinto D."/>
            <person name="Vollmers J."/>
            <person name="Rivas-Marin E."/>
            <person name="Kohn T."/>
            <person name="Peeters S.H."/>
            <person name="Heuer A."/>
            <person name="Rast P."/>
            <person name="Oberbeckmann S."/>
            <person name="Bunk B."/>
            <person name="Jeske O."/>
            <person name="Meyerdierks A."/>
            <person name="Storesund J.E."/>
            <person name="Kallscheuer N."/>
            <person name="Luecker S."/>
            <person name="Lage O.M."/>
            <person name="Pohl T."/>
            <person name="Merkel B.J."/>
            <person name="Hornburger P."/>
            <person name="Mueller R.-W."/>
            <person name="Bruemmer F."/>
            <person name="Labrenz M."/>
            <person name="Spormann A.M."/>
            <person name="Op den Camp H."/>
            <person name="Overmann J."/>
            <person name="Amann R."/>
            <person name="Jetten M.S.M."/>
            <person name="Mascher T."/>
            <person name="Medema M.H."/>
            <person name="Devos D.P."/>
            <person name="Kaster A.-K."/>
            <person name="Ovreas L."/>
            <person name="Rohde M."/>
            <person name="Galperin M.Y."/>
            <person name="Jogler C."/>
        </authorList>
    </citation>
    <scope>NUCLEOTIDE SEQUENCE [LARGE SCALE GENOMIC DNA]</scope>
    <source>
        <strain evidence="4 5">UC8</strain>
    </source>
</reference>
<sequence length="282" mass="30450">MRFCRYQLSDQSTGIGLVVEDRIVPLQDIDPALPTDMDSLMAMQSAQLERLAAGCNLPGLSGSVKLLAPLAAPEKVVCVGLNYRDHAIETGAEIPSEPVVFNKFPSALIGPGDTIELPAESKRVDYEAELVVVIGKTARHVSEDEAMEYVFGYCCGNDVSARDWQKGTPGGQWLLGKTFDTFAPLGPYLVHKSVVPDPGKLRVQLRLNGETMQDSTTEQLIFSIPQVIAHITQVVTLRPGDVIYTGTPPGVGDARTPPVYLSAGDVCEVEIEGLGILRNECK</sequence>
<proteinExistence type="inferred from homology"/>
<evidence type="ECO:0000256" key="2">
    <source>
        <dbReference type="ARBA" id="ARBA00022723"/>
    </source>
</evidence>
<dbReference type="Proteomes" id="UP000325286">
    <property type="component" value="Chromosome"/>
</dbReference>
<dbReference type="RefSeq" id="WP_068141305.1">
    <property type="nucleotide sequence ID" value="NZ_CP042914.1"/>
</dbReference>
<name>A0A5B9QX92_9BACT</name>
<accession>A0A5B9QX92</accession>
<dbReference type="GO" id="GO:0019752">
    <property type="term" value="P:carboxylic acid metabolic process"/>
    <property type="evidence" value="ECO:0007669"/>
    <property type="project" value="UniProtKB-ARBA"/>
</dbReference>
<evidence type="ECO:0000259" key="3">
    <source>
        <dbReference type="Pfam" id="PF01557"/>
    </source>
</evidence>
<dbReference type="GO" id="GO:0046872">
    <property type="term" value="F:metal ion binding"/>
    <property type="evidence" value="ECO:0007669"/>
    <property type="project" value="UniProtKB-KW"/>
</dbReference>
<dbReference type="Gene3D" id="3.90.850.10">
    <property type="entry name" value="Fumarylacetoacetase-like, C-terminal domain"/>
    <property type="match status" value="1"/>
</dbReference>
<dbReference type="InterPro" id="IPR051121">
    <property type="entry name" value="FAH"/>
</dbReference>
<dbReference type="EMBL" id="CP042914">
    <property type="protein sequence ID" value="QEG38573.1"/>
    <property type="molecule type" value="Genomic_DNA"/>
</dbReference>
<keyword evidence="5" id="KW-1185">Reference proteome</keyword>
<evidence type="ECO:0000313" key="5">
    <source>
        <dbReference type="Proteomes" id="UP000325286"/>
    </source>
</evidence>
<dbReference type="SUPFAM" id="SSF56529">
    <property type="entry name" value="FAH"/>
    <property type="match status" value="1"/>
</dbReference>
<dbReference type="PANTHER" id="PTHR42796">
    <property type="entry name" value="FUMARYLACETOACETATE HYDROLASE DOMAIN-CONTAINING PROTEIN 2A-RELATED"/>
    <property type="match status" value="1"/>
</dbReference>
<dbReference type="GO" id="GO:0016853">
    <property type="term" value="F:isomerase activity"/>
    <property type="evidence" value="ECO:0007669"/>
    <property type="project" value="UniProtKB-ARBA"/>
</dbReference>
<dbReference type="AlphaFoldDB" id="A0A5B9QX92"/>